<comment type="caution">
    <text evidence="1">The sequence shown here is derived from an EMBL/GenBank/DDBJ whole genome shotgun (WGS) entry which is preliminary data.</text>
</comment>
<dbReference type="EMBL" id="CM044707">
    <property type="protein sequence ID" value="KAI5653621.1"/>
    <property type="molecule type" value="Genomic_DNA"/>
</dbReference>
<sequence>MLTQDPGVADVINEAWGSTVRRSLTFSFMERIRKTKRALRIWDKNLFGHIKEQIQQKTMIEALQSQSRTEGVLLADLAIQIDLDEYLKREEILWRYLRRAWNHTLITLIPKTDQATKAEQFRPIALCNVTLKVNPNFKPSSIVEKLKSKLSDWKGRLLS</sequence>
<evidence type="ECO:0000313" key="1">
    <source>
        <dbReference type="EMBL" id="KAI5653621.1"/>
    </source>
</evidence>
<proteinExistence type="predicted"/>
<protein>
    <submittedName>
        <fullName evidence="1">Uncharacterized protein</fullName>
    </submittedName>
</protein>
<reference evidence="2" key="1">
    <citation type="journal article" date="2023" name="Nat. Plants">
        <title>Single-cell RNA sequencing provides a high-resolution roadmap for understanding the multicellular compartmentation of specialized metabolism.</title>
        <authorList>
            <person name="Sun S."/>
            <person name="Shen X."/>
            <person name="Li Y."/>
            <person name="Li Y."/>
            <person name="Wang S."/>
            <person name="Li R."/>
            <person name="Zhang H."/>
            <person name="Shen G."/>
            <person name="Guo B."/>
            <person name="Wei J."/>
            <person name="Xu J."/>
            <person name="St-Pierre B."/>
            <person name="Chen S."/>
            <person name="Sun C."/>
        </authorList>
    </citation>
    <scope>NUCLEOTIDE SEQUENCE [LARGE SCALE GENOMIC DNA]</scope>
</reference>
<name>A0ACB9ZYP6_CATRO</name>
<organism evidence="1 2">
    <name type="scientific">Catharanthus roseus</name>
    <name type="common">Madagascar periwinkle</name>
    <name type="synonym">Vinca rosea</name>
    <dbReference type="NCBI Taxonomy" id="4058"/>
    <lineage>
        <taxon>Eukaryota</taxon>
        <taxon>Viridiplantae</taxon>
        <taxon>Streptophyta</taxon>
        <taxon>Embryophyta</taxon>
        <taxon>Tracheophyta</taxon>
        <taxon>Spermatophyta</taxon>
        <taxon>Magnoliopsida</taxon>
        <taxon>eudicotyledons</taxon>
        <taxon>Gunneridae</taxon>
        <taxon>Pentapetalae</taxon>
        <taxon>asterids</taxon>
        <taxon>lamiids</taxon>
        <taxon>Gentianales</taxon>
        <taxon>Apocynaceae</taxon>
        <taxon>Rauvolfioideae</taxon>
        <taxon>Vinceae</taxon>
        <taxon>Catharanthinae</taxon>
        <taxon>Catharanthus</taxon>
    </lineage>
</organism>
<evidence type="ECO:0000313" key="2">
    <source>
        <dbReference type="Proteomes" id="UP001060085"/>
    </source>
</evidence>
<dbReference type="Proteomes" id="UP001060085">
    <property type="component" value="Linkage Group LG07"/>
</dbReference>
<accession>A0ACB9ZYP6</accession>
<gene>
    <name evidence="1" type="ORF">M9H77_30808</name>
</gene>
<keyword evidence="2" id="KW-1185">Reference proteome</keyword>